<dbReference type="EMBL" id="BRPK01000009">
    <property type="protein sequence ID" value="GLB41090.1"/>
    <property type="molecule type" value="Genomic_DNA"/>
</dbReference>
<dbReference type="GO" id="GO:0016779">
    <property type="term" value="F:nucleotidyltransferase activity"/>
    <property type="evidence" value="ECO:0007669"/>
    <property type="project" value="UniProtKB-KW"/>
</dbReference>
<keyword evidence="4" id="KW-1185">Reference proteome</keyword>
<name>A0A9P3PS92_LYOSH</name>
<organism evidence="3 4">
    <name type="scientific">Lyophyllum shimeji</name>
    <name type="common">Hon-shimeji</name>
    <name type="synonym">Tricholoma shimeji</name>
    <dbReference type="NCBI Taxonomy" id="47721"/>
    <lineage>
        <taxon>Eukaryota</taxon>
        <taxon>Fungi</taxon>
        <taxon>Dikarya</taxon>
        <taxon>Basidiomycota</taxon>
        <taxon>Agaricomycotina</taxon>
        <taxon>Agaricomycetes</taxon>
        <taxon>Agaricomycetidae</taxon>
        <taxon>Agaricales</taxon>
        <taxon>Tricholomatineae</taxon>
        <taxon>Lyophyllaceae</taxon>
        <taxon>Lyophyllum</taxon>
    </lineage>
</organism>
<dbReference type="PANTHER" id="PTHR12271">
    <property type="entry name" value="POLY A POLYMERASE CID PAP -RELATED"/>
    <property type="match status" value="1"/>
</dbReference>
<evidence type="ECO:0000313" key="4">
    <source>
        <dbReference type="Proteomes" id="UP001063166"/>
    </source>
</evidence>
<dbReference type="Gene3D" id="1.10.1410.10">
    <property type="match status" value="1"/>
</dbReference>
<keyword evidence="3" id="KW-0808">Transferase</keyword>
<gene>
    <name evidence="3" type="ORF">LshimejAT787_0903050</name>
</gene>
<dbReference type="OrthoDB" id="2274644at2759"/>
<feature type="domain" description="Poly(A) RNA polymerase mitochondrial-like central palm" evidence="2">
    <location>
        <begin position="184"/>
        <end position="310"/>
    </location>
</feature>
<accession>A0A9P3PS92</accession>
<dbReference type="SUPFAM" id="SSF81301">
    <property type="entry name" value="Nucleotidyltransferase"/>
    <property type="match status" value="1"/>
</dbReference>
<dbReference type="PANTHER" id="PTHR12271:SF40">
    <property type="entry name" value="POLY(A) RNA POLYMERASE GLD2"/>
    <property type="match status" value="1"/>
</dbReference>
<dbReference type="Gene3D" id="3.30.460.10">
    <property type="entry name" value="Beta Polymerase, domain 2"/>
    <property type="match status" value="1"/>
</dbReference>
<keyword evidence="3" id="KW-0548">Nucleotidyltransferase</keyword>
<sequence length="542" mass="60437">MRLTLALRSDSSLKTIAGALLNPSPSLSLAASWPESIDNSTPLSTGTLHRTVAAAAQSLRSSLSHQEVRKHLHKEGRDVVGKSRNRRRSVRVKDNSLYTYGYDSRHSRTGHVILDECQLPPPPLARAHSPKGRLKNVLAYAGGSAETSPGSRARHNFSHHTTVVDDKANDADHALARKYLYLPRDVRERRLDTVSRVQSAIQKRFGNEYTVELFGSIRYGVSLPKSDLDLVIIDSKRNRGFEPNCTLSPIYDVRKLARALRQAGFTGVVSIPWAAVPIVKFRDPQTRLECDINVNERLGLFNSDLINAYCDASPLLRPMLLFIKLWAKPLGLNNPSPKPGESRSFSSYALALMTIGFLQTRGLLPNLQGNLPPLEPDVEGSAFWPRTRNPTLGPCDVRYHTEFHDWKPQQIASLRATVQDWFSYWCHEFRYAEQIISIRHGGLCDSAVREPPGSMDGLDSTEKPSSSARPRRIRVLDPFIETKNVAESISIRTLQRFVDECEAVTEDLQGGADLSLLVDRRPGKRSSSKAEGASLVIDDEHI</sequence>
<dbReference type="Pfam" id="PF22600">
    <property type="entry name" value="MTPAP-like_central"/>
    <property type="match status" value="1"/>
</dbReference>
<feature type="region of interest" description="Disordered" evidence="1">
    <location>
        <begin position="450"/>
        <end position="469"/>
    </location>
</feature>
<dbReference type="Proteomes" id="UP001063166">
    <property type="component" value="Unassembled WGS sequence"/>
</dbReference>
<dbReference type="CDD" id="cd05402">
    <property type="entry name" value="NT_PAP_TUTase"/>
    <property type="match status" value="1"/>
</dbReference>
<evidence type="ECO:0000259" key="2">
    <source>
        <dbReference type="Pfam" id="PF22600"/>
    </source>
</evidence>
<dbReference type="GO" id="GO:0010605">
    <property type="term" value="P:negative regulation of macromolecule metabolic process"/>
    <property type="evidence" value="ECO:0007669"/>
    <property type="project" value="UniProtKB-ARBA"/>
</dbReference>
<protein>
    <submittedName>
        <fullName evidence="3">RNA uridylyltransferase activity</fullName>
    </submittedName>
</protein>
<dbReference type="AlphaFoldDB" id="A0A9P3PS92"/>
<proteinExistence type="predicted"/>
<dbReference type="InterPro" id="IPR054708">
    <property type="entry name" value="MTPAP-like_central"/>
</dbReference>
<dbReference type="InterPro" id="IPR043519">
    <property type="entry name" value="NT_sf"/>
</dbReference>
<evidence type="ECO:0000256" key="1">
    <source>
        <dbReference type="SAM" id="MobiDB-lite"/>
    </source>
</evidence>
<dbReference type="GO" id="GO:0031123">
    <property type="term" value="P:RNA 3'-end processing"/>
    <property type="evidence" value="ECO:0007669"/>
    <property type="project" value="TreeGrafter"/>
</dbReference>
<dbReference type="SUPFAM" id="SSF81631">
    <property type="entry name" value="PAP/OAS1 substrate-binding domain"/>
    <property type="match status" value="1"/>
</dbReference>
<evidence type="ECO:0000313" key="3">
    <source>
        <dbReference type="EMBL" id="GLB41090.1"/>
    </source>
</evidence>
<feature type="region of interest" description="Disordered" evidence="1">
    <location>
        <begin position="520"/>
        <end position="542"/>
    </location>
</feature>
<comment type="caution">
    <text evidence="3">The sequence shown here is derived from an EMBL/GenBank/DDBJ whole genome shotgun (WGS) entry which is preliminary data.</text>
</comment>
<reference evidence="3" key="1">
    <citation type="submission" date="2022-07" db="EMBL/GenBank/DDBJ databases">
        <title>The genome of Lyophyllum shimeji provides insight into the initial evolution of ectomycorrhizal fungal genome.</title>
        <authorList>
            <person name="Kobayashi Y."/>
            <person name="Shibata T."/>
            <person name="Hirakawa H."/>
            <person name="Shigenobu S."/>
            <person name="Nishiyama T."/>
            <person name="Yamada A."/>
            <person name="Hasebe M."/>
            <person name="Kawaguchi M."/>
        </authorList>
    </citation>
    <scope>NUCLEOTIDE SEQUENCE</scope>
    <source>
        <strain evidence="3">AT787</strain>
    </source>
</reference>